<accession>A0A1H5WNW7</accession>
<protein>
    <submittedName>
        <fullName evidence="1">Uncharacterized protein</fullName>
    </submittedName>
</protein>
<dbReference type="Proteomes" id="UP000199690">
    <property type="component" value="Unassembled WGS sequence"/>
</dbReference>
<organism evidence="1 4">
    <name type="scientific">Saccharopolyspora kobensis</name>
    <dbReference type="NCBI Taxonomy" id="146035"/>
    <lineage>
        <taxon>Bacteria</taxon>
        <taxon>Bacillati</taxon>
        <taxon>Actinomycetota</taxon>
        <taxon>Actinomycetes</taxon>
        <taxon>Pseudonocardiales</taxon>
        <taxon>Pseudonocardiaceae</taxon>
        <taxon>Saccharopolyspora</taxon>
    </lineage>
</organism>
<evidence type="ECO:0000313" key="4">
    <source>
        <dbReference type="Proteomes" id="UP000236729"/>
    </source>
</evidence>
<reference evidence="3 4" key="2">
    <citation type="submission" date="2016-10" db="EMBL/GenBank/DDBJ databases">
        <authorList>
            <person name="Varghese N."/>
            <person name="Submissions S."/>
        </authorList>
    </citation>
    <scope>NUCLEOTIDE SEQUENCE [LARGE SCALE GENOMIC DNA]</scope>
    <source>
        <strain evidence="4">ATCC 20501</strain>
        <strain evidence="2 3">CGMCC 4.3529</strain>
    </source>
</reference>
<dbReference type="AlphaFoldDB" id="A0A1H5WNW7"/>
<gene>
    <name evidence="1" type="ORF">SAMN02982929_01250</name>
    <name evidence="2" type="ORF">SAMN05216506_106225</name>
</gene>
<dbReference type="Proteomes" id="UP000236729">
    <property type="component" value="Unassembled WGS sequence"/>
</dbReference>
<sequence>MCRARATATLTPFDHLSAQSAAVTAKERAAERFPDSGEPDQLAPDRAAVALLRWLALKRAFFWRFPHVFMSHHLRLRL</sequence>
<evidence type="ECO:0000313" key="1">
    <source>
        <dbReference type="EMBL" id="SEG00936.1"/>
    </source>
</evidence>
<keyword evidence="3" id="KW-1185">Reference proteome</keyword>
<proteinExistence type="predicted"/>
<dbReference type="EMBL" id="FNVB01000002">
    <property type="protein sequence ID" value="SEG00936.1"/>
    <property type="molecule type" value="Genomic_DNA"/>
</dbReference>
<evidence type="ECO:0000313" key="2">
    <source>
        <dbReference type="EMBL" id="SFD77728.1"/>
    </source>
</evidence>
<reference evidence="1" key="1">
    <citation type="submission" date="2016-10" db="EMBL/GenBank/DDBJ databases">
        <authorList>
            <person name="de Groot N.N."/>
        </authorList>
    </citation>
    <scope>NUCLEOTIDE SEQUENCE [LARGE SCALE GENOMIC DNA]</scope>
    <source>
        <strain evidence="1">ATCC 20501</strain>
    </source>
</reference>
<dbReference type="EMBL" id="FOME01000006">
    <property type="protein sequence ID" value="SFD77728.1"/>
    <property type="molecule type" value="Genomic_DNA"/>
</dbReference>
<name>A0A1H5WNW7_9PSEU</name>
<accession>A0A1I1V6S7</accession>
<evidence type="ECO:0000313" key="3">
    <source>
        <dbReference type="Proteomes" id="UP000199690"/>
    </source>
</evidence>